<accession>A0A1D9MCT1</accession>
<reference evidence="1 2" key="1">
    <citation type="submission" date="2016-10" db="EMBL/GenBank/DDBJ databases">
        <title>Rhodobacter sp. LPB0142, isolated from sea water.</title>
        <authorList>
            <person name="Kim E."/>
            <person name="Yi H."/>
        </authorList>
    </citation>
    <scope>NUCLEOTIDE SEQUENCE [LARGE SCALE GENOMIC DNA]</scope>
    <source>
        <strain evidence="1 2">LPB0142</strain>
    </source>
</reference>
<dbReference type="Proteomes" id="UP000176562">
    <property type="component" value="Chromosome"/>
</dbReference>
<evidence type="ECO:0008006" key="3">
    <source>
        <dbReference type="Google" id="ProtNLM"/>
    </source>
</evidence>
<gene>
    <name evidence="1" type="ORF">LPB142_10350</name>
</gene>
<evidence type="ECO:0000313" key="1">
    <source>
        <dbReference type="EMBL" id="AOZ69667.1"/>
    </source>
</evidence>
<sequence>MIRSALTLSCVAALLAGCNDPGFRGVPGVRVAEAGEVGACRMVSHISMRPSVYGPVLAEEGVKYARNKVLESAQADGANTVVFETVVPGEPVLEVKGTAYSC</sequence>
<dbReference type="AlphaFoldDB" id="A0A1D9MCT1"/>
<evidence type="ECO:0000313" key="2">
    <source>
        <dbReference type="Proteomes" id="UP000176562"/>
    </source>
</evidence>
<organism evidence="1 2">
    <name type="scientific">Rhodobacter xanthinilyticus</name>
    <dbReference type="NCBI Taxonomy" id="1850250"/>
    <lineage>
        <taxon>Bacteria</taxon>
        <taxon>Pseudomonadati</taxon>
        <taxon>Pseudomonadota</taxon>
        <taxon>Alphaproteobacteria</taxon>
        <taxon>Rhodobacterales</taxon>
        <taxon>Rhodobacter group</taxon>
        <taxon>Rhodobacter</taxon>
    </lineage>
</organism>
<dbReference type="EMBL" id="CP017781">
    <property type="protein sequence ID" value="AOZ69667.1"/>
    <property type="molecule type" value="Genomic_DNA"/>
</dbReference>
<protein>
    <recommendedName>
        <fullName evidence="3">DUF4156 domain-containing protein</fullName>
    </recommendedName>
</protein>
<keyword evidence="2" id="KW-1185">Reference proteome</keyword>
<dbReference type="PROSITE" id="PS51257">
    <property type="entry name" value="PROKAR_LIPOPROTEIN"/>
    <property type="match status" value="1"/>
</dbReference>
<dbReference type="KEGG" id="rhp:LPB142_10350"/>
<proteinExistence type="predicted"/>
<dbReference type="RefSeq" id="WP_071166327.1">
    <property type="nucleotide sequence ID" value="NZ_CP017781.1"/>
</dbReference>
<name>A0A1D9MCT1_9RHOB</name>